<comment type="caution">
    <text evidence="1">The sequence shown here is derived from an EMBL/GenBank/DDBJ whole genome shotgun (WGS) entry which is preliminary data.</text>
</comment>
<evidence type="ECO:0000313" key="2">
    <source>
        <dbReference type="Proteomes" id="UP001148629"/>
    </source>
</evidence>
<proteinExistence type="predicted"/>
<protein>
    <submittedName>
        <fullName evidence="1">Uncharacterized protein</fullName>
    </submittedName>
</protein>
<gene>
    <name evidence="1" type="ORF">NM208_g8163</name>
</gene>
<keyword evidence="2" id="KW-1185">Reference proteome</keyword>
<name>A0ACC1S6K6_9HYPO</name>
<evidence type="ECO:0000313" key="1">
    <source>
        <dbReference type="EMBL" id="KAJ3533034.1"/>
    </source>
</evidence>
<accession>A0ACC1S6K6</accession>
<dbReference type="EMBL" id="JANRMS010000902">
    <property type="protein sequence ID" value="KAJ3533034.1"/>
    <property type="molecule type" value="Genomic_DNA"/>
</dbReference>
<organism evidence="1 2">
    <name type="scientific">Fusarium decemcellulare</name>
    <dbReference type="NCBI Taxonomy" id="57161"/>
    <lineage>
        <taxon>Eukaryota</taxon>
        <taxon>Fungi</taxon>
        <taxon>Dikarya</taxon>
        <taxon>Ascomycota</taxon>
        <taxon>Pezizomycotina</taxon>
        <taxon>Sordariomycetes</taxon>
        <taxon>Hypocreomycetidae</taxon>
        <taxon>Hypocreales</taxon>
        <taxon>Nectriaceae</taxon>
        <taxon>Fusarium</taxon>
        <taxon>Fusarium decemcellulare species complex</taxon>
    </lineage>
</organism>
<dbReference type="Proteomes" id="UP001148629">
    <property type="component" value="Unassembled WGS sequence"/>
</dbReference>
<reference evidence="1" key="1">
    <citation type="submission" date="2022-08" db="EMBL/GenBank/DDBJ databases">
        <title>Genome Sequence of Fusarium decemcellulare.</title>
        <authorList>
            <person name="Buettner E."/>
        </authorList>
    </citation>
    <scope>NUCLEOTIDE SEQUENCE</scope>
    <source>
        <strain evidence="1">Babe19</strain>
    </source>
</reference>
<sequence length="173" mass="19693">MSTNGHQTNGHARMIDPNEKKKIILCFDGTGNTFQGKNEDTNVVKILQKLDRNHPNQYHYYQTGIGTYDINETSVNKTPIGNIKSNVLQTLDSGFGNTFDAHVIAGYRFLMRYYETDAKIYIFGFSRGAFTAKFLARMINKVGLLCKGNEEMVPFAYLQGQPSAVRRRRRRGQ</sequence>